<gene>
    <name evidence="2" type="ORF">H4K34_03785</name>
</gene>
<feature type="signal peptide" evidence="1">
    <location>
        <begin position="1"/>
        <end position="22"/>
    </location>
</feature>
<accession>A0A7H0VGX6</accession>
<dbReference type="Proteomes" id="UP000516305">
    <property type="component" value="Chromosome"/>
</dbReference>
<proteinExistence type="predicted"/>
<organism evidence="2 3">
    <name type="scientific">Croceimicrobium hydrocarbonivorans</name>
    <dbReference type="NCBI Taxonomy" id="2761580"/>
    <lineage>
        <taxon>Bacteria</taxon>
        <taxon>Pseudomonadati</taxon>
        <taxon>Bacteroidota</taxon>
        <taxon>Flavobacteriia</taxon>
        <taxon>Flavobacteriales</taxon>
        <taxon>Owenweeksiaceae</taxon>
        <taxon>Croceimicrobium</taxon>
    </lineage>
</organism>
<keyword evidence="3" id="KW-1185">Reference proteome</keyword>
<reference evidence="2 3" key="1">
    <citation type="submission" date="2020-08" db="EMBL/GenBank/DDBJ databases">
        <title>Croceimicrobium hydrocarbonivorans gen. nov., sp. nov., a novel marine bacterium isolated from a bacterial consortium that degrades polyethylene terephthalate.</title>
        <authorList>
            <person name="Liu R."/>
        </authorList>
    </citation>
    <scope>NUCLEOTIDE SEQUENCE [LARGE SCALE GENOMIC DNA]</scope>
    <source>
        <strain evidence="2 3">A20-9</strain>
    </source>
</reference>
<dbReference type="AlphaFoldDB" id="A0A7H0VGX6"/>
<keyword evidence="1" id="KW-0732">Signal</keyword>
<feature type="chain" id="PRO_5028827680" evidence="1">
    <location>
        <begin position="23"/>
        <end position="351"/>
    </location>
</feature>
<name>A0A7H0VGX6_9FLAO</name>
<sequence length="351" mass="40497">MTYRLILMRSLGIFLASLSLSAQNSGNYFNDSTSARYRYDLESHQYATIPGGTSINDLDPLEKELLKPLWDIQKISSGINSSNEPYYEIQNVRNSSIENWLSKPYRQLLTPAGSYGFDSLGNEVYYFPNNPIENLDMQDQVNQIQSDGFQPIMMFFPTKRDDFVQEALDQGATMLNHEDNAFTLILGESEVRIEPETKTIQNRYRIENTQYEVTTAYTLLSPYGYVPIWEKESRQRLDLDHPISLINQRTFRNHVIEDLYDKIEKYTDKAYLQVYPNPVVSEFEIILRGLPEAQVSLIQIRDHFGNILFSYSNPSVDQNIIHLDGSTYPSGVLILLVYTQEGIFTETLTKI</sequence>
<evidence type="ECO:0000313" key="3">
    <source>
        <dbReference type="Proteomes" id="UP000516305"/>
    </source>
</evidence>
<protein>
    <submittedName>
        <fullName evidence="2">T9SS type A sorting domain-containing protein</fullName>
    </submittedName>
</protein>
<dbReference type="RefSeq" id="WP_210759501.1">
    <property type="nucleotide sequence ID" value="NZ_CP060139.1"/>
</dbReference>
<dbReference type="KEGG" id="chyd:H4K34_03785"/>
<evidence type="ECO:0000256" key="1">
    <source>
        <dbReference type="SAM" id="SignalP"/>
    </source>
</evidence>
<evidence type="ECO:0000313" key="2">
    <source>
        <dbReference type="EMBL" id="QNR24974.1"/>
    </source>
</evidence>
<dbReference type="EMBL" id="CP060139">
    <property type="protein sequence ID" value="QNR24974.1"/>
    <property type="molecule type" value="Genomic_DNA"/>
</dbReference>